<feature type="region of interest" description="Disordered" evidence="1">
    <location>
        <begin position="223"/>
        <end position="243"/>
    </location>
</feature>
<feature type="compositionally biased region" description="Basic residues" evidence="1">
    <location>
        <begin position="1026"/>
        <end position="1043"/>
    </location>
</feature>
<name>M5G6L2_DACPD</name>
<feature type="region of interest" description="Disordered" evidence="1">
    <location>
        <begin position="963"/>
        <end position="1056"/>
    </location>
</feature>
<evidence type="ECO:0000313" key="2">
    <source>
        <dbReference type="EMBL" id="EJU03845.1"/>
    </source>
</evidence>
<dbReference type="OrthoDB" id="10664300at2759"/>
<evidence type="ECO:0000313" key="3">
    <source>
        <dbReference type="Proteomes" id="UP000030653"/>
    </source>
</evidence>
<feature type="region of interest" description="Disordered" evidence="1">
    <location>
        <begin position="1095"/>
        <end position="1122"/>
    </location>
</feature>
<feature type="compositionally biased region" description="Polar residues" evidence="1">
    <location>
        <begin position="963"/>
        <end position="976"/>
    </location>
</feature>
<gene>
    <name evidence="2" type="ORF">DACRYDRAFT_115156</name>
</gene>
<dbReference type="EMBL" id="JH795859">
    <property type="protein sequence ID" value="EJU03845.1"/>
    <property type="molecule type" value="Genomic_DNA"/>
</dbReference>
<dbReference type="Proteomes" id="UP000030653">
    <property type="component" value="Unassembled WGS sequence"/>
</dbReference>
<dbReference type="RefSeq" id="XP_040630739.1">
    <property type="nucleotide sequence ID" value="XM_040769943.1"/>
</dbReference>
<accession>M5G6L2</accession>
<feature type="compositionally biased region" description="Acidic residues" evidence="1">
    <location>
        <begin position="1309"/>
        <end position="1330"/>
    </location>
</feature>
<sequence length="1499" mass="164645">MAKAEVIAPDRKLSLGASAPSIPAPPDALAMEEPENEAMQQNRPPVSSGSSASCRTGPGSDTSLLRDDSVAIPSRAWSPLSSIPSAELSDEDPNKPDQGDLVAPSLAQQQNTLISEPAVVHSNGLNAASANLRTPSNNPDGQKRIPSSSKKSSSKVPKNGSVNNLMARYLSNRSSSDKDSTTPVIVAPVEQNHIDVPPPTPGDFIVPPLPGQTVPRYRIPKKSALIPKDQQGSSPLSGSDPLQMSSYETAASRASLIGDRQGSDPIGFETFHSSIDTAHVSPPTIPLIDASRAEEASSPNAKWPVVVPQRQAAKEAEKRIHSQYKKDPRWEWNDLDQQMSSVKAESLDEPDIPTPPVRVGPNPIRRAFCAKRQLEEDASKLLSQPQKKAKAIVELPQVEEPRTVPTWSEWVPYPPMRNLVKARIASTRRTMSERWTHGFIKLGKSARPSGRKSATNVDRPLPHAPPSIWFDSWVSLLESPAYGKTRSGTKLGSRDLAGYSATALVLEGRTGPDSSWAGKTLTITVRRRLQFEQQTKRNSKKKGRRSLPSVVRMKARLNIDQAGLLNTWYSKHSVDLLVKSDFDLLPFHLEKTYALLGSYTIKNVFMAKDADPIKETALKFVFEWDEGTNSRPPWWMTPEITGDEPCPPLTPDHDNGMFTGIMIARESHALLEPAVVSAEQNAQHSADMASVLFGTSKSWHCASDWLNPTKGGVFNTTIDITRGGYILEAASIYDNTVDIGSLTWQPNSVHLREQTFPAPDYILQRFLGDPLPMVRGFIPNTSFIYRDDVPAWFCYRATWNELYANECGVQAWGSTPSAAVDAMNLLNRMAVLDHSPRLFYTLTTVLGSSGRECKFLLRAGDQVALLALRSPVLIRFDLKNPPKKPKTPRKSAVKKVIVMTKSGKFVQKIVHNEDIASVEPSVREVKVAPVEVTNSAEEIQTEPNDSTVDVGIETLQQTETELMPTSGSHPITSSTPKRIKRTNKGKKSLKTEKNVSGMGKPKKSKSSIVKSGPKSKIVGPTTKVKGAIKTKTKAKRQTPRKAPKAANGPKVKRPQMALEHGQSAIISTSVDLIIWLQWDQCGFVCIGSHDDPPPGARELALAPDEEPVNPPRKEAASGEVDNQRACSNEMDASLHGVHVESKDSEGFDMDISDTESDLPLMQAVSKAMTGIFKLSGQSIHPDNSMIVSLQDQDSVITPTMQELELRQVVVQEMKGMIAEPQMSRIVQADNLKRASESSINRFFATVLNDATPELMREPSSDHGLMLPPTAFAPSQLNGYRPILRLSQNADEDGGRGLTYVPQEDHAMYDDDPIEETNDDPIEESDEDAEGETDHDAEGETDHDAEGETDHDAEGETDDDAQGDNGKNEFPNASHLSDERVQGQRSTVPNFDDEQYDPNRRTVSPVSQYLHEPFPSGSSSVSGPSYLPVEPSYAPGYLPVSNQNGYYAYPSYPYESIPQNFHQIGLSFPSEQRYTTHLDHVVHLTEPEDAFPPHEASDYW</sequence>
<feature type="compositionally biased region" description="Polar residues" evidence="1">
    <location>
        <begin position="230"/>
        <end position="243"/>
    </location>
</feature>
<evidence type="ECO:0000256" key="1">
    <source>
        <dbReference type="SAM" id="MobiDB-lite"/>
    </source>
</evidence>
<proteinExistence type="predicted"/>
<feature type="compositionally biased region" description="Polar residues" evidence="1">
    <location>
        <begin position="123"/>
        <end position="140"/>
    </location>
</feature>
<feature type="compositionally biased region" description="Polar residues" evidence="1">
    <location>
        <begin position="38"/>
        <end position="63"/>
    </location>
</feature>
<feature type="region of interest" description="Disordered" evidence="1">
    <location>
        <begin position="1287"/>
        <end position="1400"/>
    </location>
</feature>
<feature type="region of interest" description="Disordered" evidence="1">
    <location>
        <begin position="1"/>
        <end position="183"/>
    </location>
</feature>
<dbReference type="HOGENOM" id="CLU_248760_0_0_1"/>
<feature type="compositionally biased region" description="Low complexity" evidence="1">
    <location>
        <begin position="1006"/>
        <end position="1018"/>
    </location>
</feature>
<organism evidence="2 3">
    <name type="scientific">Dacryopinax primogenitus (strain DJM 731)</name>
    <name type="common">Brown rot fungus</name>
    <dbReference type="NCBI Taxonomy" id="1858805"/>
    <lineage>
        <taxon>Eukaryota</taxon>
        <taxon>Fungi</taxon>
        <taxon>Dikarya</taxon>
        <taxon>Basidiomycota</taxon>
        <taxon>Agaricomycotina</taxon>
        <taxon>Dacrymycetes</taxon>
        <taxon>Dacrymycetales</taxon>
        <taxon>Dacrymycetaceae</taxon>
        <taxon>Dacryopinax</taxon>
    </lineage>
</organism>
<keyword evidence="3" id="KW-1185">Reference proteome</keyword>
<feature type="compositionally biased region" description="Basic residues" evidence="1">
    <location>
        <begin position="977"/>
        <end position="988"/>
    </location>
</feature>
<feature type="compositionally biased region" description="Basic and acidic residues" evidence="1">
    <location>
        <begin position="1331"/>
        <end position="1353"/>
    </location>
</feature>
<reference evidence="2 3" key="1">
    <citation type="journal article" date="2012" name="Science">
        <title>The Paleozoic origin of enzymatic lignin decomposition reconstructed from 31 fungal genomes.</title>
        <authorList>
            <person name="Floudas D."/>
            <person name="Binder M."/>
            <person name="Riley R."/>
            <person name="Barry K."/>
            <person name="Blanchette R.A."/>
            <person name="Henrissat B."/>
            <person name="Martinez A.T."/>
            <person name="Otillar R."/>
            <person name="Spatafora J.W."/>
            <person name="Yadav J.S."/>
            <person name="Aerts A."/>
            <person name="Benoit I."/>
            <person name="Boyd A."/>
            <person name="Carlson A."/>
            <person name="Copeland A."/>
            <person name="Coutinho P.M."/>
            <person name="de Vries R.P."/>
            <person name="Ferreira P."/>
            <person name="Findley K."/>
            <person name="Foster B."/>
            <person name="Gaskell J."/>
            <person name="Glotzer D."/>
            <person name="Gorecki P."/>
            <person name="Heitman J."/>
            <person name="Hesse C."/>
            <person name="Hori C."/>
            <person name="Igarashi K."/>
            <person name="Jurgens J.A."/>
            <person name="Kallen N."/>
            <person name="Kersten P."/>
            <person name="Kohler A."/>
            <person name="Kuees U."/>
            <person name="Kumar T.K.A."/>
            <person name="Kuo A."/>
            <person name="LaButti K."/>
            <person name="Larrondo L.F."/>
            <person name="Lindquist E."/>
            <person name="Ling A."/>
            <person name="Lombard V."/>
            <person name="Lucas S."/>
            <person name="Lundell T."/>
            <person name="Martin R."/>
            <person name="McLaughlin D.J."/>
            <person name="Morgenstern I."/>
            <person name="Morin E."/>
            <person name="Murat C."/>
            <person name="Nagy L.G."/>
            <person name="Nolan M."/>
            <person name="Ohm R.A."/>
            <person name="Patyshakuliyeva A."/>
            <person name="Rokas A."/>
            <person name="Ruiz-Duenas F.J."/>
            <person name="Sabat G."/>
            <person name="Salamov A."/>
            <person name="Samejima M."/>
            <person name="Schmutz J."/>
            <person name="Slot J.C."/>
            <person name="St John F."/>
            <person name="Stenlid J."/>
            <person name="Sun H."/>
            <person name="Sun S."/>
            <person name="Syed K."/>
            <person name="Tsang A."/>
            <person name="Wiebenga A."/>
            <person name="Young D."/>
            <person name="Pisabarro A."/>
            <person name="Eastwood D.C."/>
            <person name="Martin F."/>
            <person name="Cullen D."/>
            <person name="Grigoriev I.V."/>
            <person name="Hibbett D.S."/>
        </authorList>
    </citation>
    <scope>NUCLEOTIDE SEQUENCE [LARGE SCALE GENOMIC DNA]</scope>
    <source>
        <strain evidence="2 3">DJM-731 SS1</strain>
    </source>
</reference>
<dbReference type="GeneID" id="63685005"/>
<protein>
    <submittedName>
        <fullName evidence="2">Uncharacterized protein</fullName>
    </submittedName>
</protein>